<dbReference type="KEGG" id="cci:CC1G_14096"/>
<dbReference type="RefSeq" id="XP_002911564.1">
    <property type="nucleotide sequence ID" value="XM_002911518.1"/>
</dbReference>
<comment type="caution">
    <text evidence="1">The sequence shown here is derived from an EMBL/GenBank/DDBJ whole genome shotgun (WGS) entry which is preliminary data.</text>
</comment>
<proteinExistence type="predicted"/>
<accession>D6RLH8</accession>
<keyword evidence="2" id="KW-1185">Reference proteome</keyword>
<gene>
    <name evidence="1" type="ORF">CC1G_14096</name>
</gene>
<dbReference type="HOGENOM" id="CLU_1713153_0_0_1"/>
<evidence type="ECO:0000313" key="1">
    <source>
        <dbReference type="EMBL" id="EFI28070.1"/>
    </source>
</evidence>
<name>D6RLH8_COPC7</name>
<dbReference type="VEuPathDB" id="FungiDB:CC1G_14096"/>
<organism evidence="1 2">
    <name type="scientific">Coprinopsis cinerea (strain Okayama-7 / 130 / ATCC MYA-4618 / FGSC 9003)</name>
    <name type="common">Inky cap fungus</name>
    <name type="synonym">Hormographiella aspergillata</name>
    <dbReference type="NCBI Taxonomy" id="240176"/>
    <lineage>
        <taxon>Eukaryota</taxon>
        <taxon>Fungi</taxon>
        <taxon>Dikarya</taxon>
        <taxon>Basidiomycota</taxon>
        <taxon>Agaricomycotina</taxon>
        <taxon>Agaricomycetes</taxon>
        <taxon>Agaricomycetidae</taxon>
        <taxon>Agaricales</taxon>
        <taxon>Agaricineae</taxon>
        <taxon>Psathyrellaceae</taxon>
        <taxon>Coprinopsis</taxon>
    </lineage>
</organism>
<dbReference type="GeneID" id="9378828"/>
<dbReference type="InParanoid" id="D6RLH8"/>
<evidence type="ECO:0000313" key="2">
    <source>
        <dbReference type="Proteomes" id="UP000001861"/>
    </source>
</evidence>
<dbReference type="AlphaFoldDB" id="D6RLH8"/>
<dbReference type="EMBL" id="AACS02000003">
    <property type="protein sequence ID" value="EFI28070.1"/>
    <property type="molecule type" value="Genomic_DNA"/>
</dbReference>
<dbReference type="Proteomes" id="UP000001861">
    <property type="component" value="Unassembled WGS sequence"/>
</dbReference>
<sequence>MTALWNSLGQRVFGPESDNHVWTLNEVMLQTGGPELHMWNDLLEFAVPLDELWATCGLFARTVVRSKYSAATIDHMATVYHTMIDGRNKDRKVLVLLSDSGSQTAPSTAKLRNSFTGLLFRGMKEYYESGPLAIDILPSAVGDYCVYCAPTLS</sequence>
<reference evidence="1 2" key="1">
    <citation type="journal article" date="2010" name="Proc. Natl. Acad. Sci. U.S.A.">
        <title>Insights into evolution of multicellular fungi from the assembled chromosomes of the mushroom Coprinopsis cinerea (Coprinus cinereus).</title>
        <authorList>
            <person name="Stajich J.E."/>
            <person name="Wilke S.K."/>
            <person name="Ahren D."/>
            <person name="Au C.H."/>
            <person name="Birren B.W."/>
            <person name="Borodovsky M."/>
            <person name="Burns C."/>
            <person name="Canback B."/>
            <person name="Casselton L.A."/>
            <person name="Cheng C.K."/>
            <person name="Deng J."/>
            <person name="Dietrich F.S."/>
            <person name="Fargo D.C."/>
            <person name="Farman M.L."/>
            <person name="Gathman A.C."/>
            <person name="Goldberg J."/>
            <person name="Guigo R."/>
            <person name="Hoegger P.J."/>
            <person name="Hooker J.B."/>
            <person name="Huggins A."/>
            <person name="James T.Y."/>
            <person name="Kamada T."/>
            <person name="Kilaru S."/>
            <person name="Kodira C."/>
            <person name="Kues U."/>
            <person name="Kupfer D."/>
            <person name="Kwan H.S."/>
            <person name="Lomsadze A."/>
            <person name="Li W."/>
            <person name="Lilly W.W."/>
            <person name="Ma L.J."/>
            <person name="Mackey A.J."/>
            <person name="Manning G."/>
            <person name="Martin F."/>
            <person name="Muraguchi H."/>
            <person name="Natvig D.O."/>
            <person name="Palmerini H."/>
            <person name="Ramesh M.A."/>
            <person name="Rehmeyer C.J."/>
            <person name="Roe B.A."/>
            <person name="Shenoy N."/>
            <person name="Stanke M."/>
            <person name="Ter-Hovhannisyan V."/>
            <person name="Tunlid A."/>
            <person name="Velagapudi R."/>
            <person name="Vision T.J."/>
            <person name="Zeng Q."/>
            <person name="Zolan M.E."/>
            <person name="Pukkila P.J."/>
        </authorList>
    </citation>
    <scope>NUCLEOTIDE SEQUENCE [LARGE SCALE GENOMIC DNA]</scope>
    <source>
        <strain evidence="2">Okayama-7 / 130 / ATCC MYA-4618 / FGSC 9003</strain>
    </source>
</reference>
<protein>
    <submittedName>
        <fullName evidence="1">Uncharacterized protein</fullName>
    </submittedName>
</protein>